<dbReference type="OrthoDB" id="428895at2759"/>
<dbReference type="GO" id="GO:0000387">
    <property type="term" value="P:spliceosomal snRNP assembly"/>
    <property type="evidence" value="ECO:0007669"/>
    <property type="project" value="InterPro"/>
</dbReference>
<dbReference type="AlphaFoldDB" id="A0A427YTL1"/>
<protein>
    <submittedName>
        <fullName evidence="2">Uncharacterized protein</fullName>
    </submittedName>
</protein>
<dbReference type="InterPro" id="IPR035426">
    <property type="entry name" value="Gemin2/Brr1"/>
</dbReference>
<gene>
    <name evidence="2" type="ORF">EHS25_004220</name>
</gene>
<evidence type="ECO:0000313" key="3">
    <source>
        <dbReference type="Proteomes" id="UP000279259"/>
    </source>
</evidence>
<dbReference type="Pfam" id="PF04938">
    <property type="entry name" value="SIP1"/>
    <property type="match status" value="1"/>
</dbReference>
<feature type="compositionally biased region" description="Basic and acidic residues" evidence="1">
    <location>
        <begin position="347"/>
        <end position="356"/>
    </location>
</feature>
<feature type="region of interest" description="Disordered" evidence="1">
    <location>
        <begin position="1"/>
        <end position="25"/>
    </location>
</feature>
<keyword evidence="3" id="KW-1185">Reference proteome</keyword>
<evidence type="ECO:0000256" key="1">
    <source>
        <dbReference type="SAM" id="MobiDB-lite"/>
    </source>
</evidence>
<feature type="compositionally biased region" description="Low complexity" evidence="1">
    <location>
        <begin position="258"/>
        <end position="271"/>
    </location>
</feature>
<proteinExistence type="predicted"/>
<evidence type="ECO:0000313" key="2">
    <source>
        <dbReference type="EMBL" id="RSH94417.1"/>
    </source>
</evidence>
<accession>A0A427YTL1</accession>
<feature type="region of interest" description="Disordered" evidence="1">
    <location>
        <begin position="342"/>
        <end position="365"/>
    </location>
</feature>
<feature type="region of interest" description="Disordered" evidence="1">
    <location>
        <begin position="258"/>
        <end position="285"/>
    </location>
</feature>
<dbReference type="Proteomes" id="UP000279259">
    <property type="component" value="Unassembled WGS sequence"/>
</dbReference>
<sequence length="490" mass="53105">MEAEEEDEQERLPRLQALPVADLPEGFDGEAEDGATYLALANRSNAALPTFTSVPNPYRRRTPTPPIRAYTPSAPLIDAPRRTMATFAPLSYPADWPHLPQHVHQYEWPLFINGYPRRRFTPAELAQAGKQAQREVVATTEVSEEMTSEGPTVATVAMDEEEMMNAPTPGLADEEEGLNIGLEANNAAPISTDRLVVGSDGKVLEPEGPRHRPREPLVSALQNFTTDQIVAILSHLTYHITTSLTDLDSSLLATQPASPSLSDLSDLSSSSGFDDPKKHTQWDGPSPLPARLTRWIFALLLVLDPDLGGDQVSVLRELARAAMRAGGWRWIVAVQSGEVVSVQGDGEGDRDRDREGGGAAVGGAQKRETGWALGKQWSDELKTRIQRDRGFSAGSTLNGINVGASSSAAAPGQATRTTFANTRADVLSDIGGRRRVFGPRSVPVPGEAGEVDIEENGIDETLARCWLIVHSVAAGWGQRDLLEDLEDMFR</sequence>
<dbReference type="EMBL" id="RSCD01000002">
    <property type="protein sequence ID" value="RSH94417.1"/>
    <property type="molecule type" value="Genomic_DNA"/>
</dbReference>
<comment type="caution">
    <text evidence="2">The sequence shown here is derived from an EMBL/GenBank/DDBJ whole genome shotgun (WGS) entry which is preliminary data.</text>
</comment>
<reference evidence="2 3" key="1">
    <citation type="submission" date="2018-11" db="EMBL/GenBank/DDBJ databases">
        <title>Genome sequence of Saitozyma podzolica DSM 27192.</title>
        <authorList>
            <person name="Aliyu H."/>
            <person name="Gorte O."/>
            <person name="Ochsenreither K."/>
        </authorList>
    </citation>
    <scope>NUCLEOTIDE SEQUENCE [LARGE SCALE GENOMIC DNA]</scope>
    <source>
        <strain evidence="2 3">DSM 27192</strain>
    </source>
</reference>
<name>A0A427YTL1_9TREE</name>
<organism evidence="2 3">
    <name type="scientific">Saitozyma podzolica</name>
    <dbReference type="NCBI Taxonomy" id="1890683"/>
    <lineage>
        <taxon>Eukaryota</taxon>
        <taxon>Fungi</taxon>
        <taxon>Dikarya</taxon>
        <taxon>Basidiomycota</taxon>
        <taxon>Agaricomycotina</taxon>
        <taxon>Tremellomycetes</taxon>
        <taxon>Tremellales</taxon>
        <taxon>Trimorphomycetaceae</taxon>
        <taxon>Saitozyma</taxon>
    </lineage>
</organism>
<dbReference type="Gene3D" id="1.20.58.1070">
    <property type="match status" value="1"/>
</dbReference>